<protein>
    <submittedName>
        <fullName evidence="2">Uncharacterized protein</fullName>
    </submittedName>
</protein>
<feature type="transmembrane region" description="Helical" evidence="1">
    <location>
        <begin position="113"/>
        <end position="131"/>
    </location>
</feature>
<dbReference type="InterPro" id="IPR045692">
    <property type="entry name" value="DUF6057"/>
</dbReference>
<gene>
    <name evidence="2" type="ORF">H6B30_11025</name>
</gene>
<feature type="transmembrane region" description="Helical" evidence="1">
    <location>
        <begin position="12"/>
        <end position="31"/>
    </location>
</feature>
<organism evidence="2 3">
    <name type="scientific">Marseilla massiliensis</name>
    <dbReference type="NCBI Taxonomy" id="1841864"/>
    <lineage>
        <taxon>Bacteria</taxon>
        <taxon>Pseudomonadati</taxon>
        <taxon>Bacteroidota</taxon>
        <taxon>Bacteroidia</taxon>
        <taxon>Bacteroidales</taxon>
        <taxon>Prevotellaceae</taxon>
        <taxon>Marseilla</taxon>
    </lineage>
</organism>
<keyword evidence="1" id="KW-0812">Transmembrane</keyword>
<evidence type="ECO:0000313" key="2">
    <source>
        <dbReference type="EMBL" id="MBM6662273.1"/>
    </source>
</evidence>
<keyword evidence="3" id="KW-1185">Reference proteome</keyword>
<dbReference type="Proteomes" id="UP000764045">
    <property type="component" value="Unassembled WGS sequence"/>
</dbReference>
<dbReference type="AlphaFoldDB" id="A0A939B3Q9"/>
<sequence length="345" mass="38499">MAQHILSGGVTTYNGLIGAIIITLVLMLLQVGVSSLARLGAKSYALTYFPSALVLALLSSMSPDEAGKIALGFAWWLAVVFLLLWAGLCVVLRRVPSGPPKGEDSFVQVTDVLWRNVMLMSAIFLFVGFAGNNDSVMHYRMKAEGMLVKRDFAGVLAVGTKSNEADAALTQLRVYALAREGRLADELFKYPVKGTSSDMIPMDGATRCLLYPNDSIYRFLGAKPAKPMDAKLYLSALQHSGHASEAVRDYVLCGYLIDRDLDGFANALPRYYEINDSLPQHYREALTLYTHLRANPVLVYHNDVMDTDYEDLQELEKTFASDEERNNAVRPQYSSTYWWYFEYGH</sequence>
<proteinExistence type="predicted"/>
<comment type="caution">
    <text evidence="2">The sequence shown here is derived from an EMBL/GenBank/DDBJ whole genome shotgun (WGS) entry which is preliminary data.</text>
</comment>
<evidence type="ECO:0000256" key="1">
    <source>
        <dbReference type="SAM" id="Phobius"/>
    </source>
</evidence>
<evidence type="ECO:0000313" key="3">
    <source>
        <dbReference type="Proteomes" id="UP000764045"/>
    </source>
</evidence>
<name>A0A939B3Q9_9BACT</name>
<dbReference type="Pfam" id="PF19529">
    <property type="entry name" value="DUF6057"/>
    <property type="match status" value="1"/>
</dbReference>
<feature type="transmembrane region" description="Helical" evidence="1">
    <location>
        <begin position="73"/>
        <end position="92"/>
    </location>
</feature>
<dbReference type="EMBL" id="JACJJL010000018">
    <property type="protein sequence ID" value="MBM6662273.1"/>
    <property type="molecule type" value="Genomic_DNA"/>
</dbReference>
<feature type="transmembrane region" description="Helical" evidence="1">
    <location>
        <begin position="43"/>
        <end position="61"/>
    </location>
</feature>
<accession>A0A939B3Q9</accession>
<reference evidence="2 3" key="1">
    <citation type="journal article" date="2021" name="Sci. Rep.">
        <title>The distribution of antibiotic resistance genes in chicken gut microbiota commensals.</title>
        <authorList>
            <person name="Juricova H."/>
            <person name="Matiasovicova J."/>
            <person name="Kubasova T."/>
            <person name="Cejkova D."/>
            <person name="Rychlik I."/>
        </authorList>
    </citation>
    <scope>NUCLEOTIDE SEQUENCE [LARGE SCALE GENOMIC DNA]</scope>
    <source>
        <strain evidence="2 3">An819</strain>
    </source>
</reference>
<keyword evidence="1" id="KW-1133">Transmembrane helix</keyword>
<keyword evidence="1" id="KW-0472">Membrane</keyword>